<proteinExistence type="predicted"/>
<gene>
    <name evidence="7" type="ORF">GCM10010124_16030</name>
</gene>
<dbReference type="SUPFAM" id="SSF141322">
    <property type="entry name" value="NfeD domain-like"/>
    <property type="match status" value="1"/>
</dbReference>
<dbReference type="InterPro" id="IPR012340">
    <property type="entry name" value="NA-bd_OB-fold"/>
</dbReference>
<dbReference type="InterPro" id="IPR002810">
    <property type="entry name" value="NfeD-like_C"/>
</dbReference>
<keyword evidence="4 5" id="KW-0472">Membrane</keyword>
<evidence type="ECO:0000256" key="3">
    <source>
        <dbReference type="ARBA" id="ARBA00022989"/>
    </source>
</evidence>
<dbReference type="InterPro" id="IPR052165">
    <property type="entry name" value="Membrane_assoc_protease"/>
</dbReference>
<evidence type="ECO:0000256" key="2">
    <source>
        <dbReference type="ARBA" id="ARBA00022692"/>
    </source>
</evidence>
<dbReference type="AlphaFoldDB" id="A0A8J3FJM0"/>
<dbReference type="PANTHER" id="PTHR33507">
    <property type="entry name" value="INNER MEMBRANE PROTEIN YBBJ"/>
    <property type="match status" value="1"/>
</dbReference>
<dbReference type="Proteomes" id="UP000662200">
    <property type="component" value="Unassembled WGS sequence"/>
</dbReference>
<organism evidence="7 8">
    <name type="scientific">Pilimelia terevasa</name>
    <dbReference type="NCBI Taxonomy" id="53372"/>
    <lineage>
        <taxon>Bacteria</taxon>
        <taxon>Bacillati</taxon>
        <taxon>Actinomycetota</taxon>
        <taxon>Actinomycetes</taxon>
        <taxon>Micromonosporales</taxon>
        <taxon>Micromonosporaceae</taxon>
        <taxon>Pilimelia</taxon>
    </lineage>
</organism>
<comment type="caution">
    <text evidence="7">The sequence shown here is derived from an EMBL/GenBank/DDBJ whole genome shotgun (WGS) entry which is preliminary data.</text>
</comment>
<accession>A0A8J3FJM0</accession>
<feature type="domain" description="NfeD-like C-terminal" evidence="6">
    <location>
        <begin position="85"/>
        <end position="141"/>
    </location>
</feature>
<keyword evidence="3 5" id="KW-1133">Transmembrane helix</keyword>
<evidence type="ECO:0000256" key="4">
    <source>
        <dbReference type="ARBA" id="ARBA00023136"/>
    </source>
</evidence>
<evidence type="ECO:0000256" key="1">
    <source>
        <dbReference type="ARBA" id="ARBA00004141"/>
    </source>
</evidence>
<keyword evidence="2 5" id="KW-0812">Transmembrane</keyword>
<dbReference type="Pfam" id="PF01957">
    <property type="entry name" value="NfeD"/>
    <property type="match status" value="1"/>
</dbReference>
<feature type="transmembrane region" description="Helical" evidence="5">
    <location>
        <begin position="44"/>
        <end position="63"/>
    </location>
</feature>
<keyword evidence="8" id="KW-1185">Reference proteome</keyword>
<protein>
    <submittedName>
        <fullName evidence="7">Membrane protein</fullName>
    </submittedName>
</protein>
<dbReference type="Gene3D" id="2.40.50.140">
    <property type="entry name" value="Nucleic acid-binding proteins"/>
    <property type="match status" value="1"/>
</dbReference>
<evidence type="ECO:0000313" key="8">
    <source>
        <dbReference type="Proteomes" id="UP000662200"/>
    </source>
</evidence>
<reference evidence="7" key="1">
    <citation type="journal article" date="2014" name="Int. J. Syst. Evol. Microbiol.">
        <title>Complete genome sequence of Corynebacterium casei LMG S-19264T (=DSM 44701T), isolated from a smear-ripened cheese.</title>
        <authorList>
            <consortium name="US DOE Joint Genome Institute (JGI-PGF)"/>
            <person name="Walter F."/>
            <person name="Albersmeier A."/>
            <person name="Kalinowski J."/>
            <person name="Ruckert C."/>
        </authorList>
    </citation>
    <scope>NUCLEOTIDE SEQUENCE</scope>
    <source>
        <strain evidence="7">JCM 3091</strain>
    </source>
</reference>
<sequence length="152" mass="15638">MDVLIWVAAGVVLAVAEVLTVTLVLAMFSVGAFAAAIAAGLGAPLWAQITLCALVSVLCLVAVRPVLRRHRRRAVPHRAAAIGMESLLGSLATVLTPVDDGAGQVKFDGEVWSARAAVDGQRFEPGTRVRVVGVDGATVQVGATSEAGEGER</sequence>
<dbReference type="GO" id="GO:0005886">
    <property type="term" value="C:plasma membrane"/>
    <property type="evidence" value="ECO:0007669"/>
    <property type="project" value="TreeGrafter"/>
</dbReference>
<name>A0A8J3FJM0_9ACTN</name>
<reference evidence="7" key="2">
    <citation type="submission" date="2020-09" db="EMBL/GenBank/DDBJ databases">
        <authorList>
            <person name="Sun Q."/>
            <person name="Ohkuma M."/>
        </authorList>
    </citation>
    <scope>NUCLEOTIDE SEQUENCE</scope>
    <source>
        <strain evidence="7">JCM 3091</strain>
    </source>
</reference>
<dbReference type="RefSeq" id="WP_189113577.1">
    <property type="nucleotide sequence ID" value="NZ_BMQC01000004.1"/>
</dbReference>
<dbReference type="PANTHER" id="PTHR33507:SF3">
    <property type="entry name" value="INNER MEMBRANE PROTEIN YBBJ"/>
    <property type="match status" value="1"/>
</dbReference>
<evidence type="ECO:0000256" key="5">
    <source>
        <dbReference type="SAM" id="Phobius"/>
    </source>
</evidence>
<comment type="subcellular location">
    <subcellularLocation>
        <location evidence="1">Membrane</location>
        <topology evidence="1">Multi-pass membrane protein</topology>
    </subcellularLocation>
</comment>
<evidence type="ECO:0000313" key="7">
    <source>
        <dbReference type="EMBL" id="GGK24316.1"/>
    </source>
</evidence>
<dbReference type="EMBL" id="BMQC01000004">
    <property type="protein sequence ID" value="GGK24316.1"/>
    <property type="molecule type" value="Genomic_DNA"/>
</dbReference>
<evidence type="ECO:0000259" key="6">
    <source>
        <dbReference type="Pfam" id="PF01957"/>
    </source>
</evidence>